<gene>
    <name evidence="1" type="ORF">SAMN04487860_10480</name>
</gene>
<reference evidence="1 2" key="1">
    <citation type="submission" date="2016-11" db="EMBL/GenBank/DDBJ databases">
        <authorList>
            <person name="Jaros S."/>
            <person name="Januszkiewicz K."/>
            <person name="Wedrychowicz H."/>
        </authorList>
    </citation>
    <scope>NUCLEOTIDE SEQUENCE [LARGE SCALE GENOMIC DNA]</scope>
    <source>
        <strain evidence="1 2">Y1</strain>
    </source>
</reference>
<dbReference type="Proteomes" id="UP000184394">
    <property type="component" value="Unassembled WGS sequence"/>
</dbReference>
<dbReference type="EMBL" id="FRCT01000004">
    <property type="protein sequence ID" value="SHM39326.1"/>
    <property type="molecule type" value="Genomic_DNA"/>
</dbReference>
<sequence>MWLGWTPEDYAKYLNPKVIDFTVNKNVDCVMGVIAFDFFDSMVSSPIVINNYKA</sequence>
<accession>A0A1M7IES7</accession>
<protein>
    <submittedName>
        <fullName evidence="1">Uncharacterized protein</fullName>
    </submittedName>
</protein>
<dbReference type="RefSeq" id="WP_175547804.1">
    <property type="nucleotide sequence ID" value="NZ_FRCT01000004.1"/>
</dbReference>
<dbReference type="AlphaFoldDB" id="A0A1M7IES7"/>
<evidence type="ECO:0000313" key="1">
    <source>
        <dbReference type="EMBL" id="SHM39326.1"/>
    </source>
</evidence>
<name>A0A1M7IES7_RUMFL</name>
<evidence type="ECO:0000313" key="2">
    <source>
        <dbReference type="Proteomes" id="UP000184394"/>
    </source>
</evidence>
<organism evidence="1 2">
    <name type="scientific">Ruminococcus flavefaciens</name>
    <dbReference type="NCBI Taxonomy" id="1265"/>
    <lineage>
        <taxon>Bacteria</taxon>
        <taxon>Bacillati</taxon>
        <taxon>Bacillota</taxon>
        <taxon>Clostridia</taxon>
        <taxon>Eubacteriales</taxon>
        <taxon>Oscillospiraceae</taxon>
        <taxon>Ruminococcus</taxon>
    </lineage>
</organism>
<proteinExistence type="predicted"/>